<accession>A0ABV3VSX3</accession>
<proteinExistence type="inferred from homology"/>
<dbReference type="SUPFAM" id="SSF55811">
    <property type="entry name" value="Nudix"/>
    <property type="match status" value="1"/>
</dbReference>
<dbReference type="PROSITE" id="PS00893">
    <property type="entry name" value="NUDIX_BOX"/>
    <property type="match status" value="1"/>
</dbReference>
<evidence type="ECO:0000256" key="2">
    <source>
        <dbReference type="ARBA" id="ARBA00022801"/>
    </source>
</evidence>
<comment type="cofactor">
    <cofactor evidence="1">
        <name>Mg(2+)</name>
        <dbReference type="ChEBI" id="CHEBI:18420"/>
    </cofactor>
</comment>
<reference evidence="5 6" key="1">
    <citation type="submission" date="2024-07" db="EMBL/GenBank/DDBJ databases">
        <title>Characterization of a bacterium isolated from hydrolysated instant sea cucumber by whole-genome sequencing and metabolomics.</title>
        <authorList>
            <person name="Luo X."/>
            <person name="Zhang Z."/>
            <person name="Zheng Z."/>
            <person name="Zhang W."/>
            <person name="Ming T."/>
            <person name="Jiao L."/>
            <person name="Su X."/>
            <person name="Kong F."/>
            <person name="Xu J."/>
        </authorList>
    </citation>
    <scope>NUCLEOTIDE SEQUENCE [LARGE SCALE GENOMIC DNA]</scope>
    <source>
        <strain evidence="5 6">XL-2024</strain>
    </source>
</reference>
<evidence type="ECO:0000259" key="4">
    <source>
        <dbReference type="PROSITE" id="PS51462"/>
    </source>
</evidence>
<dbReference type="InterPro" id="IPR000086">
    <property type="entry name" value="NUDIX_hydrolase_dom"/>
</dbReference>
<dbReference type="InterPro" id="IPR020084">
    <property type="entry name" value="NUDIX_hydrolase_CS"/>
</dbReference>
<evidence type="ECO:0000256" key="3">
    <source>
        <dbReference type="RuleBase" id="RU003476"/>
    </source>
</evidence>
<dbReference type="PANTHER" id="PTHR43046:SF2">
    <property type="entry name" value="8-OXO-DGTP DIPHOSPHATASE-RELATED"/>
    <property type="match status" value="1"/>
</dbReference>
<dbReference type="PRINTS" id="PR00502">
    <property type="entry name" value="NUDIXFAMILY"/>
</dbReference>
<sequence>MMNYIQTIRKLIGNEMLMTVGCGIIIEHENQILLQHRKDRDVWGIPGGVMEPGETFLETAVRETFEETGLIVEQLKLFGLYSGEEGFSEYPNGDKVFSVQIIFYSNCFSGELTHNTEESHEHRFFPRNNLPHLNSHQERFIQDWVNQMTLPVIK</sequence>
<evidence type="ECO:0000313" key="6">
    <source>
        <dbReference type="Proteomes" id="UP001558534"/>
    </source>
</evidence>
<name>A0ABV3VSX3_9BACI</name>
<evidence type="ECO:0000313" key="5">
    <source>
        <dbReference type="EMBL" id="MEX3744002.1"/>
    </source>
</evidence>
<organism evidence="5 6">
    <name type="scientific">Lysinibacillus xylanilyticus</name>
    <dbReference type="NCBI Taxonomy" id="582475"/>
    <lineage>
        <taxon>Bacteria</taxon>
        <taxon>Bacillati</taxon>
        <taxon>Bacillota</taxon>
        <taxon>Bacilli</taxon>
        <taxon>Bacillales</taxon>
        <taxon>Bacillaceae</taxon>
        <taxon>Lysinibacillus</taxon>
    </lineage>
</organism>
<dbReference type="InterPro" id="IPR020476">
    <property type="entry name" value="Nudix_hydrolase"/>
</dbReference>
<evidence type="ECO:0000256" key="1">
    <source>
        <dbReference type="ARBA" id="ARBA00001946"/>
    </source>
</evidence>
<dbReference type="CDD" id="cd04677">
    <property type="entry name" value="NUDIX_Hydrolase"/>
    <property type="match status" value="1"/>
</dbReference>
<comment type="similarity">
    <text evidence="3">Belongs to the Nudix hydrolase family.</text>
</comment>
<dbReference type="PROSITE" id="PS51462">
    <property type="entry name" value="NUDIX"/>
    <property type="match status" value="1"/>
</dbReference>
<keyword evidence="2 3" id="KW-0378">Hydrolase</keyword>
<dbReference type="Gene3D" id="3.90.79.10">
    <property type="entry name" value="Nucleoside Triphosphate Pyrophosphohydrolase"/>
    <property type="match status" value="1"/>
</dbReference>
<comment type="caution">
    <text evidence="5">The sequence shown here is derived from an EMBL/GenBank/DDBJ whole genome shotgun (WGS) entry which is preliminary data.</text>
</comment>
<dbReference type="GO" id="GO:0016787">
    <property type="term" value="F:hydrolase activity"/>
    <property type="evidence" value="ECO:0007669"/>
    <property type="project" value="UniProtKB-KW"/>
</dbReference>
<dbReference type="RefSeq" id="WP_368635018.1">
    <property type="nucleotide sequence ID" value="NZ_JBFRHK010000001.1"/>
</dbReference>
<dbReference type="InterPro" id="IPR015797">
    <property type="entry name" value="NUDIX_hydrolase-like_dom_sf"/>
</dbReference>
<dbReference type="Pfam" id="PF00293">
    <property type="entry name" value="NUDIX"/>
    <property type="match status" value="1"/>
</dbReference>
<dbReference type="PANTHER" id="PTHR43046">
    <property type="entry name" value="GDP-MANNOSE MANNOSYL HYDROLASE"/>
    <property type="match status" value="1"/>
</dbReference>
<dbReference type="Proteomes" id="UP001558534">
    <property type="component" value="Unassembled WGS sequence"/>
</dbReference>
<gene>
    <name evidence="5" type="ORF">AB1300_02515</name>
</gene>
<feature type="domain" description="Nudix hydrolase" evidence="4">
    <location>
        <begin position="15"/>
        <end position="147"/>
    </location>
</feature>
<protein>
    <submittedName>
        <fullName evidence="5">NUDIX hydrolase</fullName>
    </submittedName>
</protein>
<keyword evidence="6" id="KW-1185">Reference proteome</keyword>
<dbReference type="EMBL" id="JBFRHK010000001">
    <property type="protein sequence ID" value="MEX3744002.1"/>
    <property type="molecule type" value="Genomic_DNA"/>
</dbReference>